<dbReference type="InterPro" id="IPR050121">
    <property type="entry name" value="Cytochrome_P450_monoxygenase"/>
</dbReference>
<evidence type="ECO:0000256" key="2">
    <source>
        <dbReference type="ARBA" id="ARBA00022723"/>
    </source>
</evidence>
<dbReference type="SUPFAM" id="SSF48264">
    <property type="entry name" value="Cytochrome P450"/>
    <property type="match status" value="1"/>
</dbReference>
<evidence type="ECO:0000256" key="3">
    <source>
        <dbReference type="ARBA" id="ARBA00023004"/>
    </source>
</evidence>
<dbReference type="CDD" id="cd00302">
    <property type="entry name" value="cytochrome_P450"/>
    <property type="match status" value="1"/>
</dbReference>
<gene>
    <name evidence="6" type="primary">Aste57867_734</name>
    <name evidence="5" type="ORF">As57867_000733</name>
    <name evidence="6" type="ORF">ASTE57867_734</name>
</gene>
<dbReference type="Proteomes" id="UP000332933">
    <property type="component" value="Unassembled WGS sequence"/>
</dbReference>
<reference evidence="5" key="2">
    <citation type="submission" date="2019-06" db="EMBL/GenBank/DDBJ databases">
        <title>Genomics analysis of Aphanomyces spp. identifies a new class of oomycete effector associated with host adaptation.</title>
        <authorList>
            <person name="Gaulin E."/>
        </authorList>
    </citation>
    <scope>NUCLEOTIDE SEQUENCE</scope>
    <source>
        <strain evidence="5">CBS 578.67</strain>
    </source>
</reference>
<keyword evidence="7" id="KW-1185">Reference proteome</keyword>
<dbReference type="GO" id="GO:0020037">
    <property type="term" value="F:heme binding"/>
    <property type="evidence" value="ECO:0007669"/>
    <property type="project" value="InterPro"/>
</dbReference>
<evidence type="ECO:0000313" key="7">
    <source>
        <dbReference type="Proteomes" id="UP000332933"/>
    </source>
</evidence>
<comment type="cofactor">
    <cofactor evidence="4">
        <name>heme</name>
        <dbReference type="ChEBI" id="CHEBI:30413"/>
    </cofactor>
</comment>
<keyword evidence="4" id="KW-0349">Heme</keyword>
<dbReference type="InterPro" id="IPR036396">
    <property type="entry name" value="Cyt_P450_sf"/>
</dbReference>
<dbReference type="EMBL" id="CAADRA010000043">
    <property type="protein sequence ID" value="VFT77958.1"/>
    <property type="molecule type" value="Genomic_DNA"/>
</dbReference>
<name>A0A485K8E2_9STRA</name>
<evidence type="ECO:0000256" key="1">
    <source>
        <dbReference type="ARBA" id="ARBA00010617"/>
    </source>
</evidence>
<dbReference type="GO" id="GO:0016705">
    <property type="term" value="F:oxidoreductase activity, acting on paired donors, with incorporation or reduction of molecular oxygen"/>
    <property type="evidence" value="ECO:0007669"/>
    <property type="project" value="InterPro"/>
</dbReference>
<organism evidence="6 7">
    <name type="scientific">Aphanomyces stellatus</name>
    <dbReference type="NCBI Taxonomy" id="120398"/>
    <lineage>
        <taxon>Eukaryota</taxon>
        <taxon>Sar</taxon>
        <taxon>Stramenopiles</taxon>
        <taxon>Oomycota</taxon>
        <taxon>Saprolegniomycetes</taxon>
        <taxon>Saprolegniales</taxon>
        <taxon>Verrucalvaceae</taxon>
        <taxon>Aphanomyces</taxon>
    </lineage>
</organism>
<evidence type="ECO:0000313" key="6">
    <source>
        <dbReference type="EMBL" id="VFT77958.1"/>
    </source>
</evidence>
<reference evidence="6 7" key="1">
    <citation type="submission" date="2019-03" db="EMBL/GenBank/DDBJ databases">
        <authorList>
            <person name="Gaulin E."/>
            <person name="Dumas B."/>
        </authorList>
    </citation>
    <scope>NUCLEOTIDE SEQUENCE [LARGE SCALE GENOMIC DNA]</scope>
    <source>
        <strain evidence="6">CBS 568.67</strain>
    </source>
</reference>
<comment type="similarity">
    <text evidence="1">Belongs to the cytochrome P450 family.</text>
</comment>
<dbReference type="PRINTS" id="PR00465">
    <property type="entry name" value="EP450IV"/>
</dbReference>
<feature type="binding site" description="axial binding residue" evidence="4">
    <location>
        <position position="189"/>
    </location>
    <ligand>
        <name>heme</name>
        <dbReference type="ChEBI" id="CHEBI:30413"/>
    </ligand>
    <ligandPart>
        <name>Fe</name>
        <dbReference type="ChEBI" id="CHEBI:18248"/>
    </ligandPart>
</feature>
<dbReference type="PRINTS" id="PR00385">
    <property type="entry name" value="P450"/>
</dbReference>
<dbReference type="PANTHER" id="PTHR24305:SF166">
    <property type="entry name" value="CYTOCHROME P450 12A4, MITOCHONDRIAL-RELATED"/>
    <property type="match status" value="1"/>
</dbReference>
<dbReference type="InterPro" id="IPR002403">
    <property type="entry name" value="Cyt_P450_E_grp-IV"/>
</dbReference>
<dbReference type="EMBL" id="VJMH01000043">
    <property type="protein sequence ID" value="KAF0719873.1"/>
    <property type="molecule type" value="Genomic_DNA"/>
</dbReference>
<accession>A0A485K8E2</accession>
<dbReference type="GO" id="GO:0004497">
    <property type="term" value="F:monooxygenase activity"/>
    <property type="evidence" value="ECO:0007669"/>
    <property type="project" value="InterPro"/>
</dbReference>
<protein>
    <submittedName>
        <fullName evidence="6">Aste57867_734 protein</fullName>
    </submittedName>
</protein>
<dbReference type="InterPro" id="IPR001128">
    <property type="entry name" value="Cyt_P450"/>
</dbReference>
<keyword evidence="3 4" id="KW-0408">Iron</keyword>
<dbReference type="OrthoDB" id="2843at2759"/>
<dbReference type="Pfam" id="PF00067">
    <property type="entry name" value="p450"/>
    <property type="match status" value="1"/>
</dbReference>
<proteinExistence type="inferred from homology"/>
<evidence type="ECO:0000313" key="5">
    <source>
        <dbReference type="EMBL" id="KAF0719873.1"/>
    </source>
</evidence>
<keyword evidence="2 4" id="KW-0479">Metal-binding</keyword>
<dbReference type="AlphaFoldDB" id="A0A485K8E2"/>
<dbReference type="Gene3D" id="1.10.630.10">
    <property type="entry name" value="Cytochrome P450"/>
    <property type="match status" value="1"/>
</dbReference>
<evidence type="ECO:0000256" key="4">
    <source>
        <dbReference type="PIRSR" id="PIRSR602403-1"/>
    </source>
</evidence>
<dbReference type="GO" id="GO:0005506">
    <property type="term" value="F:iron ion binding"/>
    <property type="evidence" value="ECO:0007669"/>
    <property type="project" value="InterPro"/>
</dbReference>
<sequence>MVVTEKKRDCCEASMQHEAKDLIEWMLLHLPPNEVLAHIMTLLIGGQENGSMALSWTFALLASHLDVVAKIRSEYNSIMRDYESLVHADAMSKIPFTHAVIQETLRLYSPALFRRICTTGEHVPTSNGDTLYPRAAAMHRNPIYWTNPHKFVPERSMDGTDEWNADLVLRGGKGHSSFYIPFGMGGMQCLAYRYIMVNMEVVVATFVGRLDFELAPDARLTRRFNGLTMSPSKLKMTGRAV</sequence>
<dbReference type="PANTHER" id="PTHR24305">
    <property type="entry name" value="CYTOCHROME P450"/>
    <property type="match status" value="1"/>
</dbReference>